<evidence type="ECO:0000259" key="7">
    <source>
        <dbReference type="Pfam" id="PF02770"/>
    </source>
</evidence>
<comment type="cofactor">
    <cofactor evidence="1 5">
        <name>FAD</name>
        <dbReference type="ChEBI" id="CHEBI:57692"/>
    </cofactor>
</comment>
<evidence type="ECO:0000259" key="8">
    <source>
        <dbReference type="Pfam" id="PF18158"/>
    </source>
</evidence>
<dbReference type="Gene3D" id="1.20.140.10">
    <property type="entry name" value="Butyryl-CoA Dehydrogenase, subunit A, domain 3"/>
    <property type="match status" value="1"/>
</dbReference>
<keyword evidence="5 9" id="KW-0560">Oxidoreductase</keyword>
<dbReference type="Pfam" id="PF18158">
    <property type="entry name" value="AidB_N"/>
    <property type="match status" value="1"/>
</dbReference>
<accession>A0A4Y7XC68</accession>
<dbReference type="Gene3D" id="2.40.110.20">
    <property type="match status" value="1"/>
</dbReference>
<feature type="domain" description="Acyl-CoA dehydrogenase/oxidase C-terminal" evidence="6">
    <location>
        <begin position="317"/>
        <end position="474"/>
    </location>
</feature>
<protein>
    <submittedName>
        <fullName evidence="9">Isovaleryl-CoA dehydrogenase</fullName>
        <ecNumber evidence="9">1.3.8.4</ecNumber>
    </submittedName>
</protein>
<keyword evidence="3 5" id="KW-0285">Flavoprotein</keyword>
<evidence type="ECO:0000313" key="9">
    <source>
        <dbReference type="EMBL" id="TEU26936.1"/>
    </source>
</evidence>
<dbReference type="PROSITE" id="PS00073">
    <property type="entry name" value="ACYL_COA_DH_2"/>
    <property type="match status" value="1"/>
</dbReference>
<dbReference type="InterPro" id="IPR009075">
    <property type="entry name" value="AcylCo_DH/oxidase_C"/>
</dbReference>
<keyword evidence="4 5" id="KW-0274">FAD</keyword>
<dbReference type="InterPro" id="IPR006091">
    <property type="entry name" value="Acyl-CoA_Oxase/DH_mid-dom"/>
</dbReference>
<dbReference type="GO" id="GO:0008470">
    <property type="term" value="F:3-methylbutanoyl-CoA dehydrogenase activity"/>
    <property type="evidence" value="ECO:0007669"/>
    <property type="project" value="UniProtKB-EC"/>
</dbReference>
<reference evidence="9 10" key="1">
    <citation type="submission" date="2019-03" db="EMBL/GenBank/DDBJ databases">
        <title>Alkanindiges illinoisensis: a potential pathogenic isolated from ascites of a gastric cancer patient with abdominal metastasis.</title>
        <authorList>
            <person name="Hu X."/>
            <person name="Yang B."/>
            <person name="Yan X."/>
            <person name="Lin L."/>
            <person name="Zhao H."/>
            <person name="Zhou F."/>
            <person name="Su B."/>
            <person name="Chen J."/>
            <person name="Rui Y."/>
            <person name="Wang Q."/>
            <person name="Zheng L."/>
        </authorList>
    </citation>
    <scope>NUCLEOTIDE SEQUENCE [LARGE SCALE GENOMIC DNA]</scope>
    <source>
        <strain evidence="9 10">NFYY 23406</strain>
    </source>
</reference>
<evidence type="ECO:0000256" key="4">
    <source>
        <dbReference type="ARBA" id="ARBA00022827"/>
    </source>
</evidence>
<dbReference type="Pfam" id="PF02770">
    <property type="entry name" value="Acyl-CoA_dh_M"/>
    <property type="match status" value="1"/>
</dbReference>
<dbReference type="EMBL" id="SNTY01000025">
    <property type="protein sequence ID" value="TEU26936.1"/>
    <property type="molecule type" value="Genomic_DNA"/>
</dbReference>
<dbReference type="InterPro" id="IPR041504">
    <property type="entry name" value="AidB_N"/>
</dbReference>
<dbReference type="EC" id="1.3.8.4" evidence="9"/>
<evidence type="ECO:0000256" key="3">
    <source>
        <dbReference type="ARBA" id="ARBA00022630"/>
    </source>
</evidence>
<dbReference type="SUPFAM" id="SSF47203">
    <property type="entry name" value="Acyl-CoA dehydrogenase C-terminal domain-like"/>
    <property type="match status" value="1"/>
</dbReference>
<feature type="domain" description="Acyl-CoA oxidase/dehydrogenase middle" evidence="7">
    <location>
        <begin position="209"/>
        <end position="305"/>
    </location>
</feature>
<dbReference type="OrthoDB" id="9771038at2"/>
<dbReference type="PANTHER" id="PTHR42707:SF3">
    <property type="entry name" value="ACYL-COA DEHYDROGENASE AIDB-RELATED"/>
    <property type="match status" value="1"/>
</dbReference>
<organism evidence="9 10">
    <name type="scientific">Alkanindiges illinoisensis</name>
    <dbReference type="NCBI Taxonomy" id="197183"/>
    <lineage>
        <taxon>Bacteria</taxon>
        <taxon>Pseudomonadati</taxon>
        <taxon>Pseudomonadota</taxon>
        <taxon>Gammaproteobacteria</taxon>
        <taxon>Moraxellales</taxon>
        <taxon>Moraxellaceae</taxon>
        <taxon>Alkanindiges</taxon>
    </lineage>
</organism>
<dbReference type="InterPro" id="IPR052904">
    <property type="entry name" value="Acyl-CoA_dehydrogenase-like"/>
</dbReference>
<comment type="caution">
    <text evidence="9">The sequence shown here is derived from an EMBL/GenBank/DDBJ whole genome shotgun (WGS) entry which is preliminary data.</text>
</comment>
<name>A0A4Y7XC68_9GAMM</name>
<dbReference type="SUPFAM" id="SSF56645">
    <property type="entry name" value="Acyl-CoA dehydrogenase NM domain-like"/>
    <property type="match status" value="1"/>
</dbReference>
<proteinExistence type="inferred from homology"/>
<dbReference type="Proteomes" id="UP000297834">
    <property type="component" value="Unassembled WGS sequence"/>
</dbReference>
<dbReference type="InterPro" id="IPR036250">
    <property type="entry name" value="AcylCo_DH-like_C"/>
</dbReference>
<dbReference type="InterPro" id="IPR006089">
    <property type="entry name" value="Acyl-CoA_DH_CS"/>
</dbReference>
<evidence type="ECO:0000256" key="1">
    <source>
        <dbReference type="ARBA" id="ARBA00001974"/>
    </source>
</evidence>
<keyword evidence="10" id="KW-1185">Reference proteome</keyword>
<dbReference type="InterPro" id="IPR009100">
    <property type="entry name" value="AcylCoA_DH/oxidase_NM_dom_sf"/>
</dbReference>
<gene>
    <name evidence="9" type="ORF">E2B99_07305</name>
</gene>
<feature type="domain" description="Adaptive response protein AidB N-terminal" evidence="8">
    <location>
        <begin position="39"/>
        <end position="194"/>
    </location>
</feature>
<dbReference type="Gene3D" id="6.10.250.600">
    <property type="match status" value="1"/>
</dbReference>
<dbReference type="AlphaFoldDB" id="A0A4Y7XC68"/>
<dbReference type="Pfam" id="PF00441">
    <property type="entry name" value="Acyl-CoA_dh_1"/>
    <property type="match status" value="1"/>
</dbReference>
<evidence type="ECO:0000256" key="5">
    <source>
        <dbReference type="RuleBase" id="RU362125"/>
    </source>
</evidence>
<evidence type="ECO:0000256" key="2">
    <source>
        <dbReference type="ARBA" id="ARBA00009347"/>
    </source>
</evidence>
<dbReference type="PANTHER" id="PTHR42707">
    <property type="entry name" value="ACYL-COA DEHYDROGENASE"/>
    <property type="match status" value="1"/>
</dbReference>
<dbReference type="NCBIfam" id="NF008594">
    <property type="entry name" value="PRK11561.1"/>
    <property type="match status" value="1"/>
</dbReference>
<evidence type="ECO:0000259" key="6">
    <source>
        <dbReference type="Pfam" id="PF00441"/>
    </source>
</evidence>
<sequence length="579" mass="63757">MNPPNPTLTTPASGSNQPVAYPCASAQSPAQAETHPVFNVSSELGDINLFDSDPALQEAVQREGAGWAIDDLKQFGALTGSRDYLYLGYLANKYKPELDTHDRFGHRVDVVHYHPAYHELMRSAFANQLHSLPWVNPVAGAHVARAAKFLIQAQVEAGHICPTTMTFACIPSIRSTPKLVALWQDKILSPQYDPRNLPASQKNGLTVGMGMTEKQGGSDVRANTTVAVPVHQRGPGEGYEITGHKWFLSAPMCDLFLVLAKTDAGVSCFLVPRWRPDGSKNSLQVIRLKNKMGNVSNASSEVEFRGAFGWLVGEESRGVATIIEMVSLTRFDCMTGSTAIMRMGLIQAIHHCQQRAVFGKKLIAQPLMQNLLADLALEYEGALALTMRMARALDQKQLDTDNQHENLLARIATAIGKYWICKRTPNHSYEAMEVIGGSGVMEDSPMPRLYREAVINTIWEGSGNVQCLDVLRAMTKTPATVEAYFKEVSLALGKHALFDQAVERLQAEFQNRENLEFRARNVVDQLAVVLQAALLLQHAPDYVATAFCLSRLGQQGMHNYGSLPVEVDATAIIQRTYQV</sequence>
<dbReference type="STRING" id="1120977.GCA_000619845_02634"/>
<comment type="similarity">
    <text evidence="2 5">Belongs to the acyl-CoA dehydrogenase family.</text>
</comment>
<evidence type="ECO:0000313" key="10">
    <source>
        <dbReference type="Proteomes" id="UP000297834"/>
    </source>
</evidence>